<evidence type="ECO:0000256" key="14">
    <source>
        <dbReference type="SAM" id="MobiDB-lite"/>
    </source>
</evidence>
<feature type="domain" description="PARP alpha-helical" evidence="16">
    <location>
        <begin position="193"/>
        <end position="309"/>
    </location>
</feature>
<dbReference type="EMBL" id="KB296320">
    <property type="protein sequence ID" value="ELU11905.1"/>
    <property type="molecule type" value="Genomic_DNA"/>
</dbReference>
<keyword evidence="10" id="KW-0238">DNA-binding</keyword>
<keyword evidence="2 13" id="KW-0328">Glycosyltransferase</keyword>
<dbReference type="InterPro" id="IPR050800">
    <property type="entry name" value="ARTD/PARP"/>
</dbReference>
<keyword evidence="6" id="KW-0677">Repeat</keyword>
<feature type="domain" description="PARP catalytic" evidence="15">
    <location>
        <begin position="325"/>
        <end position="541"/>
    </location>
</feature>
<dbReference type="SUPFAM" id="SSF142921">
    <property type="entry name" value="WGR domain-like"/>
    <property type="match status" value="1"/>
</dbReference>
<evidence type="ECO:0000256" key="13">
    <source>
        <dbReference type="RuleBase" id="RU362114"/>
    </source>
</evidence>
<protein>
    <recommendedName>
        <fullName evidence="13">Poly [ADP-ribose] polymerase</fullName>
        <shortName evidence="13">PARP</shortName>
        <ecNumber evidence="13">2.4.2.-</ecNumber>
    </recommendedName>
</protein>
<reference evidence="20" key="1">
    <citation type="submission" date="2012-12" db="EMBL/GenBank/DDBJ databases">
        <authorList>
            <person name="Hellsten U."/>
            <person name="Grimwood J."/>
            <person name="Chapman J.A."/>
            <person name="Shapiro H."/>
            <person name="Aerts A."/>
            <person name="Otillar R.P."/>
            <person name="Terry A.Y."/>
            <person name="Boore J.L."/>
            <person name="Simakov O."/>
            <person name="Marletaz F."/>
            <person name="Cho S.-J."/>
            <person name="Edsinger-Gonzales E."/>
            <person name="Havlak P."/>
            <person name="Kuo D.-H."/>
            <person name="Larsson T."/>
            <person name="Lv J."/>
            <person name="Arendt D."/>
            <person name="Savage R."/>
            <person name="Osoegawa K."/>
            <person name="de Jong P."/>
            <person name="Lindberg D.R."/>
            <person name="Seaver E.C."/>
            <person name="Weisblat D.A."/>
            <person name="Putnam N.H."/>
            <person name="Grigoriev I.V."/>
            <person name="Rokhsar D.S."/>
        </authorList>
    </citation>
    <scope>NUCLEOTIDE SEQUENCE</scope>
    <source>
        <strain evidence="20">I ESC-2004</strain>
    </source>
</reference>
<dbReference type="SUPFAM" id="SSF47587">
    <property type="entry name" value="Domain of poly(ADP-ribose) polymerase"/>
    <property type="match status" value="1"/>
</dbReference>
<dbReference type="AlphaFoldDB" id="R7V819"/>
<evidence type="ECO:0000256" key="12">
    <source>
        <dbReference type="ARBA" id="ARBA00024347"/>
    </source>
</evidence>
<dbReference type="InterPro" id="IPR008893">
    <property type="entry name" value="WGR_domain"/>
</dbReference>
<gene>
    <name evidence="18" type="ORF">CAPTEDRAFT_221272</name>
</gene>
<dbReference type="InterPro" id="IPR012317">
    <property type="entry name" value="Poly(ADP-ribose)pol_cat_dom"/>
</dbReference>
<evidence type="ECO:0000256" key="5">
    <source>
        <dbReference type="ARBA" id="ARBA00022723"/>
    </source>
</evidence>
<evidence type="ECO:0000313" key="20">
    <source>
        <dbReference type="Proteomes" id="UP000014760"/>
    </source>
</evidence>
<keyword evidence="3 13" id="KW-0808">Transferase</keyword>
<keyword evidence="8" id="KW-0862">Zinc</keyword>
<dbReference type="SMART" id="SM00773">
    <property type="entry name" value="WGR"/>
    <property type="match status" value="1"/>
</dbReference>
<evidence type="ECO:0000256" key="8">
    <source>
        <dbReference type="ARBA" id="ARBA00022833"/>
    </source>
</evidence>
<dbReference type="OrthoDB" id="2017365at2759"/>
<evidence type="ECO:0000256" key="7">
    <source>
        <dbReference type="ARBA" id="ARBA00022771"/>
    </source>
</evidence>
<dbReference type="GO" id="GO:0008270">
    <property type="term" value="F:zinc ion binding"/>
    <property type="evidence" value="ECO:0007669"/>
    <property type="project" value="UniProtKB-KW"/>
</dbReference>
<evidence type="ECO:0000256" key="6">
    <source>
        <dbReference type="ARBA" id="ARBA00022737"/>
    </source>
</evidence>
<dbReference type="FunFam" id="1.20.142.10:FF:000001">
    <property type="entry name" value="Poly [ADP-ribose] polymerase"/>
    <property type="match status" value="1"/>
</dbReference>
<comment type="similarity">
    <text evidence="12">Belongs to the ARTD/PARP family.</text>
</comment>
<evidence type="ECO:0000259" key="16">
    <source>
        <dbReference type="PROSITE" id="PS51060"/>
    </source>
</evidence>
<keyword evidence="20" id="KW-1185">Reference proteome</keyword>
<dbReference type="Gene3D" id="2.20.140.10">
    <property type="entry name" value="WGR domain"/>
    <property type="match status" value="1"/>
</dbReference>
<evidence type="ECO:0000259" key="15">
    <source>
        <dbReference type="PROSITE" id="PS51059"/>
    </source>
</evidence>
<keyword evidence="11" id="KW-0539">Nucleus</keyword>
<comment type="subcellular location">
    <subcellularLocation>
        <location evidence="1">Nucleus</location>
    </subcellularLocation>
</comment>
<evidence type="ECO:0000256" key="11">
    <source>
        <dbReference type="ARBA" id="ARBA00023242"/>
    </source>
</evidence>
<dbReference type="Gene3D" id="3.90.228.10">
    <property type="match status" value="1"/>
</dbReference>
<evidence type="ECO:0000256" key="9">
    <source>
        <dbReference type="ARBA" id="ARBA00023027"/>
    </source>
</evidence>
<evidence type="ECO:0000256" key="1">
    <source>
        <dbReference type="ARBA" id="ARBA00004123"/>
    </source>
</evidence>
<dbReference type="OMA" id="HHITTDN"/>
<evidence type="ECO:0000256" key="2">
    <source>
        <dbReference type="ARBA" id="ARBA00022676"/>
    </source>
</evidence>
<dbReference type="FunFam" id="2.20.140.10:FF:000001">
    <property type="entry name" value="Poly [ADP-ribose] polymerase"/>
    <property type="match status" value="1"/>
</dbReference>
<dbReference type="PROSITE" id="PS51059">
    <property type="entry name" value="PARP_CATALYTIC"/>
    <property type="match status" value="1"/>
</dbReference>
<dbReference type="EC" id="2.4.2.-" evidence="13"/>
<accession>R7V819</accession>
<feature type="domain" description="WGR" evidence="17">
    <location>
        <begin position="68"/>
        <end position="158"/>
    </location>
</feature>
<dbReference type="GO" id="GO:0003677">
    <property type="term" value="F:DNA binding"/>
    <property type="evidence" value="ECO:0007669"/>
    <property type="project" value="UniProtKB-KW"/>
</dbReference>
<dbReference type="PROSITE" id="PS51060">
    <property type="entry name" value="PARP_ALPHA_HD"/>
    <property type="match status" value="1"/>
</dbReference>
<keyword evidence="5" id="KW-0479">Metal-binding</keyword>
<dbReference type="GO" id="GO:0005730">
    <property type="term" value="C:nucleolus"/>
    <property type="evidence" value="ECO:0007669"/>
    <property type="project" value="TreeGrafter"/>
</dbReference>
<organism evidence="18">
    <name type="scientific">Capitella teleta</name>
    <name type="common">Polychaete worm</name>
    <dbReference type="NCBI Taxonomy" id="283909"/>
    <lineage>
        <taxon>Eukaryota</taxon>
        <taxon>Metazoa</taxon>
        <taxon>Spiralia</taxon>
        <taxon>Lophotrochozoa</taxon>
        <taxon>Annelida</taxon>
        <taxon>Polychaeta</taxon>
        <taxon>Sedentaria</taxon>
        <taxon>Scolecida</taxon>
        <taxon>Capitellidae</taxon>
        <taxon>Capitella</taxon>
    </lineage>
</organism>
<reference evidence="18 20" key="2">
    <citation type="journal article" date="2013" name="Nature">
        <title>Insights into bilaterian evolution from three spiralian genomes.</title>
        <authorList>
            <person name="Simakov O."/>
            <person name="Marletaz F."/>
            <person name="Cho S.J."/>
            <person name="Edsinger-Gonzales E."/>
            <person name="Havlak P."/>
            <person name="Hellsten U."/>
            <person name="Kuo D.H."/>
            <person name="Larsson T."/>
            <person name="Lv J."/>
            <person name="Arendt D."/>
            <person name="Savage R."/>
            <person name="Osoegawa K."/>
            <person name="de Jong P."/>
            <person name="Grimwood J."/>
            <person name="Chapman J.A."/>
            <person name="Shapiro H."/>
            <person name="Aerts A."/>
            <person name="Otillar R.P."/>
            <person name="Terry A.Y."/>
            <person name="Boore J.L."/>
            <person name="Grigoriev I.V."/>
            <person name="Lindberg D.R."/>
            <person name="Seaver E.C."/>
            <person name="Weisblat D.A."/>
            <person name="Putnam N.H."/>
            <person name="Rokhsar D.S."/>
        </authorList>
    </citation>
    <scope>NUCLEOTIDE SEQUENCE</scope>
    <source>
        <strain evidence="18 20">I ESC-2004</strain>
    </source>
</reference>
<dbReference type="GO" id="GO:1990404">
    <property type="term" value="F:NAD+-protein mono-ADP-ribosyltransferase activity"/>
    <property type="evidence" value="ECO:0007669"/>
    <property type="project" value="TreeGrafter"/>
</dbReference>
<dbReference type="InterPro" id="IPR036930">
    <property type="entry name" value="WGR_dom_sf"/>
</dbReference>
<keyword evidence="7" id="KW-0863">Zinc-finger</keyword>
<dbReference type="PROSITE" id="PS51977">
    <property type="entry name" value="WGR"/>
    <property type="match status" value="1"/>
</dbReference>
<dbReference type="EMBL" id="AMQN01005581">
    <property type="status" value="NOT_ANNOTATED_CDS"/>
    <property type="molecule type" value="Genomic_DNA"/>
</dbReference>
<evidence type="ECO:0000313" key="18">
    <source>
        <dbReference type="EMBL" id="ELU11905.1"/>
    </source>
</evidence>
<proteinExistence type="inferred from homology"/>
<dbReference type="STRING" id="283909.R7V819"/>
<feature type="compositionally biased region" description="Basic residues" evidence="14">
    <location>
        <begin position="1"/>
        <end position="21"/>
    </location>
</feature>
<dbReference type="Proteomes" id="UP000014760">
    <property type="component" value="Unassembled WGS sequence"/>
</dbReference>
<feature type="compositionally biased region" description="Acidic residues" evidence="14">
    <location>
        <begin position="25"/>
        <end position="34"/>
    </location>
</feature>
<dbReference type="InterPro" id="IPR004102">
    <property type="entry name" value="Poly(ADP-ribose)pol_reg_dom"/>
</dbReference>
<dbReference type="InterPro" id="IPR036616">
    <property type="entry name" value="Poly(ADP-ribose)pol_reg_dom_sf"/>
</dbReference>
<dbReference type="GO" id="GO:0006302">
    <property type="term" value="P:double-strand break repair"/>
    <property type="evidence" value="ECO:0007669"/>
    <property type="project" value="TreeGrafter"/>
</dbReference>
<dbReference type="GO" id="GO:0035861">
    <property type="term" value="C:site of double-strand break"/>
    <property type="evidence" value="ECO:0007669"/>
    <property type="project" value="TreeGrafter"/>
</dbReference>
<feature type="region of interest" description="Disordered" evidence="14">
    <location>
        <begin position="1"/>
        <end position="57"/>
    </location>
</feature>
<dbReference type="PANTHER" id="PTHR10459:SF66">
    <property type="entry name" value="PROTEIN MONO-ADP-RIBOSYLTRANSFERASE PARP3"/>
    <property type="match status" value="1"/>
</dbReference>
<dbReference type="Gene3D" id="1.20.142.10">
    <property type="entry name" value="Poly(ADP-ribose) polymerase, regulatory domain"/>
    <property type="match status" value="1"/>
</dbReference>
<dbReference type="EnsemblMetazoa" id="CapteT221272">
    <property type="protein sequence ID" value="CapteP221272"/>
    <property type="gene ID" value="CapteG221272"/>
</dbReference>
<dbReference type="Pfam" id="PF02877">
    <property type="entry name" value="PARP_reg"/>
    <property type="match status" value="1"/>
</dbReference>
<dbReference type="CDD" id="cd01437">
    <property type="entry name" value="parp_like"/>
    <property type="match status" value="1"/>
</dbReference>
<dbReference type="Pfam" id="PF00644">
    <property type="entry name" value="PARP"/>
    <property type="match status" value="1"/>
</dbReference>
<reference evidence="19" key="3">
    <citation type="submission" date="2015-06" db="UniProtKB">
        <authorList>
            <consortium name="EnsemblMetazoa"/>
        </authorList>
    </citation>
    <scope>IDENTIFICATION</scope>
</reference>
<dbReference type="Pfam" id="PF05406">
    <property type="entry name" value="WGR"/>
    <property type="match status" value="1"/>
</dbReference>
<sequence>MPRKRKAAPAKKAAGGKRAKKEVKVEEEEEEEEAGPSTARDKMAKLKTVSGGKTGSARVDDRCGLSSNGEVLGYYDCMLNQTNIGHNNNKFYIIQVIKSGGKFYTWNRWGRVGETGQSSLKAHPSEDKAVADFMKKFKDKTRNNWHSREDFVPMPGKYTLIEMETEDDNDEDEIKAKLAKLDEIEGPPKKVEKCTLDKSTQSLIKLIFDHDMFKEAMANMEIDIKKMPLGKLSKSQIAKGFEVLEEIEDVINKKCVGNLCQLSSKFFTLIPHSFGRQRPPILADQESIRKKMDMLMVLADIEVAQAMQEEDKKKVKEDSSDTVPHHLDQQYNLLNCELKTLDKNSQNYSLIEKYMQATMGYRGLKLLEVWEVDRETEASRFKQHDKLNNRKLLWHGTHVAVVAAILKGGLRIMPHSGGRVGRGIYFASENAKSAAYVRPAAGGIGIMFLNEVALGKEKHISADDSSLVEAPKGFDSVVAKGRQEPNPKLDAEMTLGGHKVIVPQGKPVPQNKFKDSSFYQSEYLIYKESQNRIRYMLKLKF</sequence>
<dbReference type="GO" id="GO:0016779">
    <property type="term" value="F:nucleotidyltransferase activity"/>
    <property type="evidence" value="ECO:0007669"/>
    <property type="project" value="UniProtKB-KW"/>
</dbReference>
<evidence type="ECO:0000259" key="17">
    <source>
        <dbReference type="PROSITE" id="PS51977"/>
    </source>
</evidence>
<evidence type="ECO:0000313" key="19">
    <source>
        <dbReference type="EnsemblMetazoa" id="CapteP221272"/>
    </source>
</evidence>
<dbReference type="GO" id="GO:0070212">
    <property type="term" value="P:protein poly-ADP-ribosylation"/>
    <property type="evidence" value="ECO:0007669"/>
    <property type="project" value="TreeGrafter"/>
</dbReference>
<dbReference type="HOGENOM" id="CLU_004841_2_3_1"/>
<dbReference type="GO" id="GO:0003950">
    <property type="term" value="F:NAD+ poly-ADP-ribosyltransferase activity"/>
    <property type="evidence" value="ECO:0007669"/>
    <property type="project" value="UniProtKB-UniRule"/>
</dbReference>
<evidence type="ECO:0000256" key="3">
    <source>
        <dbReference type="ARBA" id="ARBA00022679"/>
    </source>
</evidence>
<keyword evidence="9 13" id="KW-0520">NAD</keyword>
<evidence type="ECO:0000256" key="10">
    <source>
        <dbReference type="ARBA" id="ARBA00023125"/>
    </source>
</evidence>
<name>R7V819_CAPTE</name>
<dbReference type="PANTHER" id="PTHR10459">
    <property type="entry name" value="DNA LIGASE"/>
    <property type="match status" value="1"/>
</dbReference>
<dbReference type="SUPFAM" id="SSF56399">
    <property type="entry name" value="ADP-ribosylation"/>
    <property type="match status" value="1"/>
</dbReference>
<keyword evidence="4" id="KW-0548">Nucleotidyltransferase</keyword>
<dbReference type="CDD" id="cd08002">
    <property type="entry name" value="WGR_PARP3_like"/>
    <property type="match status" value="1"/>
</dbReference>
<evidence type="ECO:0000256" key="4">
    <source>
        <dbReference type="ARBA" id="ARBA00022695"/>
    </source>
</evidence>